<sequence length="97" mass="11132">MGAPEKPQTNANSMQASLILLGTCTYRSTRFSYRCLREPVNLEAKLLRSTTVPLTFQLGHMHIPINNEKQRIGPFTSTLMKEYDWLESMEVIKIDDN</sequence>
<accession>A0A2Z6NLG1</accession>
<dbReference type="Proteomes" id="UP000242715">
    <property type="component" value="Unassembled WGS sequence"/>
</dbReference>
<organism evidence="1 2">
    <name type="scientific">Trifolium subterraneum</name>
    <name type="common">Subterranean clover</name>
    <dbReference type="NCBI Taxonomy" id="3900"/>
    <lineage>
        <taxon>Eukaryota</taxon>
        <taxon>Viridiplantae</taxon>
        <taxon>Streptophyta</taxon>
        <taxon>Embryophyta</taxon>
        <taxon>Tracheophyta</taxon>
        <taxon>Spermatophyta</taxon>
        <taxon>Magnoliopsida</taxon>
        <taxon>eudicotyledons</taxon>
        <taxon>Gunneridae</taxon>
        <taxon>Pentapetalae</taxon>
        <taxon>rosids</taxon>
        <taxon>fabids</taxon>
        <taxon>Fabales</taxon>
        <taxon>Fabaceae</taxon>
        <taxon>Papilionoideae</taxon>
        <taxon>50 kb inversion clade</taxon>
        <taxon>NPAAA clade</taxon>
        <taxon>Hologalegina</taxon>
        <taxon>IRL clade</taxon>
        <taxon>Trifolieae</taxon>
        <taxon>Trifolium</taxon>
    </lineage>
</organism>
<gene>
    <name evidence="1" type="ORF">TSUD_206880</name>
</gene>
<keyword evidence="2" id="KW-1185">Reference proteome</keyword>
<dbReference type="EMBL" id="DF973672">
    <property type="protein sequence ID" value="GAU37452.1"/>
    <property type="molecule type" value="Genomic_DNA"/>
</dbReference>
<proteinExistence type="predicted"/>
<protein>
    <submittedName>
        <fullName evidence="1">Uncharacterized protein</fullName>
    </submittedName>
</protein>
<reference evidence="2" key="1">
    <citation type="journal article" date="2017" name="Front. Plant Sci.">
        <title>Climate Clever Clovers: New Paradigm to Reduce the Environmental Footprint of Ruminants by Breeding Low Methanogenic Forages Utilizing Haplotype Variation.</title>
        <authorList>
            <person name="Kaur P."/>
            <person name="Appels R."/>
            <person name="Bayer P.E."/>
            <person name="Keeble-Gagnere G."/>
            <person name="Wang J."/>
            <person name="Hirakawa H."/>
            <person name="Shirasawa K."/>
            <person name="Vercoe P."/>
            <person name="Stefanova K."/>
            <person name="Durmic Z."/>
            <person name="Nichols P."/>
            <person name="Revell C."/>
            <person name="Isobe S.N."/>
            <person name="Edwards D."/>
            <person name="Erskine W."/>
        </authorList>
    </citation>
    <scope>NUCLEOTIDE SEQUENCE [LARGE SCALE GENOMIC DNA]</scope>
    <source>
        <strain evidence="2">cv. Daliak</strain>
    </source>
</reference>
<name>A0A2Z6NLG1_TRISU</name>
<dbReference type="AlphaFoldDB" id="A0A2Z6NLG1"/>
<evidence type="ECO:0000313" key="2">
    <source>
        <dbReference type="Proteomes" id="UP000242715"/>
    </source>
</evidence>
<evidence type="ECO:0000313" key="1">
    <source>
        <dbReference type="EMBL" id="GAU37452.1"/>
    </source>
</evidence>